<sequence>MILRAIFCSLTLLLSFPATAQTYRTLRLATWNLEHLADTNGEGCRARSDADYTLLKRYAEQLKADVIALQEVENEPAVGRIFDPQEWEIEISWRHDQNPPETCKETGAPMITQRTGFAIRRGIPYTRNPDVTALDVGGTNRHRDGVDITLEAGVPIRMLSVHLKSGCADAPLDGDDADCPPLRDQSKVLNSWIEARRKDGLPFVLLGDFNRRLQNEEEVVGLLGVRSGLTLSVSREAVSRCHAWTDKFIDHIIFDQKSKAFAEFTHFAELKFAEPEAKYPSDHCPVSVDVTVPDLCDAGEPAQCADSSSFKGYLSRGLRWFRRSPEFVAIVNYLFAQASLRVKEIAEAASPSEAWAVSLDADETILDNSLGQYENEYLGLGYVKERWDQWEARGAARAMPGAVAFMNDILGKQGKIVIITNRTAGNAEATYRNLTRLGMKDDRSKVCILARSDDDKKAGHEKEWQREGYKNDKDRRRKLFETGKASACWANDGNGALESSWAKPHKIKLWVGDNVLDLPKVSADEARREGLGALKFGPDYILIPNPLYGSWVVNQP</sequence>
<feature type="domain" description="Endonuclease/exonuclease/phosphatase" evidence="3">
    <location>
        <begin position="29"/>
        <end position="283"/>
    </location>
</feature>
<evidence type="ECO:0000259" key="3">
    <source>
        <dbReference type="Pfam" id="PF03372"/>
    </source>
</evidence>
<dbReference type="InterPro" id="IPR023214">
    <property type="entry name" value="HAD_sf"/>
</dbReference>
<evidence type="ECO:0000313" key="4">
    <source>
        <dbReference type="EMBL" id="MTD94357.1"/>
    </source>
</evidence>
<dbReference type="Gene3D" id="3.60.10.10">
    <property type="entry name" value="Endonuclease/exonuclease/phosphatase"/>
    <property type="match status" value="1"/>
</dbReference>
<feature type="chain" id="PRO_5026206675" description="Endonuclease/exonuclease/phosphatase domain-containing protein" evidence="2">
    <location>
        <begin position="21"/>
        <end position="556"/>
    </location>
</feature>
<dbReference type="Pfam" id="PF03372">
    <property type="entry name" value="Exo_endo_phos"/>
    <property type="match status" value="1"/>
</dbReference>
<dbReference type="InterPro" id="IPR005519">
    <property type="entry name" value="Acid_phosphat_B-like"/>
</dbReference>
<gene>
    <name evidence="4" type="ORF">GIW81_08420</name>
</gene>
<dbReference type="InterPro" id="IPR036412">
    <property type="entry name" value="HAD-like_sf"/>
</dbReference>
<comment type="caution">
    <text evidence="4">The sequence shown here is derived from an EMBL/GenBank/DDBJ whole genome shotgun (WGS) entry which is preliminary data.</text>
</comment>
<dbReference type="InterPro" id="IPR036691">
    <property type="entry name" value="Endo/exonu/phosph_ase_sf"/>
</dbReference>
<dbReference type="RefSeq" id="WP_154738790.1">
    <property type="nucleotide sequence ID" value="NZ_WMBQ01000001.1"/>
</dbReference>
<keyword evidence="5" id="KW-1185">Reference proteome</keyword>
<evidence type="ECO:0000256" key="2">
    <source>
        <dbReference type="SAM" id="SignalP"/>
    </source>
</evidence>
<accession>A0A6I3KKU3</accession>
<protein>
    <recommendedName>
        <fullName evidence="3">Endonuclease/exonuclease/phosphatase domain-containing protein</fullName>
    </recommendedName>
</protein>
<dbReference type="EMBL" id="WMBQ01000001">
    <property type="protein sequence ID" value="MTD94357.1"/>
    <property type="molecule type" value="Genomic_DNA"/>
</dbReference>
<dbReference type="SUPFAM" id="SSF56784">
    <property type="entry name" value="HAD-like"/>
    <property type="match status" value="1"/>
</dbReference>
<dbReference type="Pfam" id="PF03767">
    <property type="entry name" value="Acid_phosphat_B"/>
    <property type="match status" value="1"/>
</dbReference>
<evidence type="ECO:0000256" key="1">
    <source>
        <dbReference type="ARBA" id="ARBA00022729"/>
    </source>
</evidence>
<dbReference type="AlphaFoldDB" id="A0A6I3KKU3"/>
<proteinExistence type="predicted"/>
<dbReference type="Gene3D" id="3.40.50.1000">
    <property type="entry name" value="HAD superfamily/HAD-like"/>
    <property type="match status" value="1"/>
</dbReference>
<dbReference type="SUPFAM" id="SSF56219">
    <property type="entry name" value="DNase I-like"/>
    <property type="match status" value="1"/>
</dbReference>
<feature type="signal peptide" evidence="2">
    <location>
        <begin position="1"/>
        <end position="20"/>
    </location>
</feature>
<dbReference type="GO" id="GO:0003824">
    <property type="term" value="F:catalytic activity"/>
    <property type="evidence" value="ECO:0007669"/>
    <property type="project" value="InterPro"/>
</dbReference>
<evidence type="ECO:0000313" key="5">
    <source>
        <dbReference type="Proteomes" id="UP000440694"/>
    </source>
</evidence>
<dbReference type="InterPro" id="IPR005135">
    <property type="entry name" value="Endo/exonuclease/phosphatase"/>
</dbReference>
<keyword evidence="1 2" id="KW-0732">Signal</keyword>
<organism evidence="4 5">
    <name type="scientific">Hyphomicrobium album</name>
    <dbReference type="NCBI Taxonomy" id="2665159"/>
    <lineage>
        <taxon>Bacteria</taxon>
        <taxon>Pseudomonadati</taxon>
        <taxon>Pseudomonadota</taxon>
        <taxon>Alphaproteobacteria</taxon>
        <taxon>Hyphomicrobiales</taxon>
        <taxon>Hyphomicrobiaceae</taxon>
        <taxon>Hyphomicrobium</taxon>
    </lineage>
</organism>
<dbReference type="Proteomes" id="UP000440694">
    <property type="component" value="Unassembled WGS sequence"/>
</dbReference>
<name>A0A6I3KKU3_9HYPH</name>
<reference evidence="4 5" key="1">
    <citation type="submission" date="2019-11" db="EMBL/GenBank/DDBJ databases">
        <title>Identification of a novel strain.</title>
        <authorList>
            <person name="Xu Q."/>
            <person name="Wang G."/>
        </authorList>
    </citation>
    <scope>NUCLEOTIDE SEQUENCE [LARGE SCALE GENOMIC DNA]</scope>
    <source>
        <strain evidence="5">xq</strain>
    </source>
</reference>